<keyword evidence="2" id="KW-1185">Reference proteome</keyword>
<sequence length="248" mass="29670">MEAQNQQKIDSNKQSNQYTQWNVLLNKSIINNRQLDFIKNISISFLDSNNLPSIEMIQFGDIIQEKALIFPIDSRTKAFQGIQKNKIIDLLWYFPLTQEKYTLKCNLQIFNKQEQNQQTQENENYIIFDDMEQIYQNFWDNKIDKEDKKLFQNPIPDSLTEERQVINKQLTDLDKYNSYDKKNLSDNFALLVAIPFEITHTKYPKPQVIADSRKPKFESIFQPYKKCNKYLHQFNKEKQIWIINPVNP</sequence>
<organism evidence="1 2">
    <name type="scientific">Pseudocohnilembus persalinus</name>
    <name type="common">Ciliate</name>
    <dbReference type="NCBI Taxonomy" id="266149"/>
    <lineage>
        <taxon>Eukaryota</taxon>
        <taxon>Sar</taxon>
        <taxon>Alveolata</taxon>
        <taxon>Ciliophora</taxon>
        <taxon>Intramacronucleata</taxon>
        <taxon>Oligohymenophorea</taxon>
        <taxon>Scuticociliatia</taxon>
        <taxon>Philasterida</taxon>
        <taxon>Pseudocohnilembidae</taxon>
        <taxon>Pseudocohnilembus</taxon>
    </lineage>
</organism>
<dbReference type="OrthoDB" id="287059at2759"/>
<comment type="caution">
    <text evidence="1">The sequence shown here is derived from an EMBL/GenBank/DDBJ whole genome shotgun (WGS) entry which is preliminary data.</text>
</comment>
<name>A0A0V0QVE6_PSEPJ</name>
<dbReference type="InterPro" id="IPR012349">
    <property type="entry name" value="Split_barrel_FMN-bd"/>
</dbReference>
<accession>A0A0V0QVE6</accession>
<dbReference type="InParanoid" id="A0A0V0QVE6"/>
<dbReference type="EMBL" id="LDAU01000096">
    <property type="protein sequence ID" value="KRX06371.1"/>
    <property type="molecule type" value="Genomic_DNA"/>
</dbReference>
<dbReference type="SUPFAM" id="SSF50475">
    <property type="entry name" value="FMN-binding split barrel"/>
    <property type="match status" value="1"/>
</dbReference>
<gene>
    <name evidence="1" type="ORF">PPERSA_04984</name>
</gene>
<reference evidence="1 2" key="1">
    <citation type="journal article" date="2015" name="Sci. Rep.">
        <title>Genome of the facultative scuticociliatosis pathogen Pseudocohnilembus persalinus provides insight into its virulence through horizontal gene transfer.</title>
        <authorList>
            <person name="Xiong J."/>
            <person name="Wang G."/>
            <person name="Cheng J."/>
            <person name="Tian M."/>
            <person name="Pan X."/>
            <person name="Warren A."/>
            <person name="Jiang C."/>
            <person name="Yuan D."/>
            <person name="Miao W."/>
        </authorList>
    </citation>
    <scope>NUCLEOTIDE SEQUENCE [LARGE SCALE GENOMIC DNA]</scope>
    <source>
        <strain evidence="1">36N120E</strain>
    </source>
</reference>
<dbReference type="OMA" id="FKENQWF"/>
<evidence type="ECO:0000313" key="2">
    <source>
        <dbReference type="Proteomes" id="UP000054937"/>
    </source>
</evidence>
<evidence type="ECO:0000313" key="1">
    <source>
        <dbReference type="EMBL" id="KRX06371.1"/>
    </source>
</evidence>
<protein>
    <submittedName>
        <fullName evidence="1">FMN-binding split barrel</fullName>
    </submittedName>
</protein>
<dbReference type="AlphaFoldDB" id="A0A0V0QVE6"/>
<dbReference type="Gene3D" id="2.30.110.10">
    <property type="entry name" value="Electron Transport, Fmn-binding Protein, Chain A"/>
    <property type="match status" value="1"/>
</dbReference>
<dbReference type="Proteomes" id="UP000054937">
    <property type="component" value="Unassembled WGS sequence"/>
</dbReference>
<proteinExistence type="predicted"/>